<dbReference type="AlphaFoldDB" id="A0A9R0S041"/>
<comment type="pathway">
    <text evidence="3">Protein modification; protein ubiquitination.</text>
</comment>
<evidence type="ECO:0000259" key="12">
    <source>
        <dbReference type="Pfam" id="PF11145"/>
    </source>
</evidence>
<proteinExistence type="predicted"/>
<keyword evidence="11" id="KW-0732">Signal</keyword>
<evidence type="ECO:0000256" key="9">
    <source>
        <dbReference type="ARBA" id="ARBA00023136"/>
    </source>
</evidence>
<keyword evidence="15" id="KW-1185">Reference proteome</keyword>
<dbReference type="EMBL" id="LT934115">
    <property type="protein sequence ID" value="VAH69597.1"/>
    <property type="molecule type" value="Genomic_DNA"/>
</dbReference>
<evidence type="ECO:0000256" key="11">
    <source>
        <dbReference type="SAM" id="SignalP"/>
    </source>
</evidence>
<evidence type="ECO:0000256" key="3">
    <source>
        <dbReference type="ARBA" id="ARBA00004906"/>
    </source>
</evidence>
<dbReference type="OMA" id="PVRDRTM"/>
<feature type="transmembrane region" description="Helical" evidence="10">
    <location>
        <begin position="731"/>
        <end position="753"/>
    </location>
</feature>
<keyword evidence="7" id="KW-0833">Ubl conjugation pathway</keyword>
<comment type="subcellular location">
    <subcellularLocation>
        <location evidence="2">Endomembrane system</location>
        <topology evidence="2">Multi-pass membrane protein</topology>
    </subcellularLocation>
</comment>
<dbReference type="InterPro" id="IPR021319">
    <property type="entry name" value="DUF2921"/>
</dbReference>
<accession>A0A9R0S041</accession>
<evidence type="ECO:0000256" key="10">
    <source>
        <dbReference type="SAM" id="Phobius"/>
    </source>
</evidence>
<evidence type="ECO:0000256" key="8">
    <source>
        <dbReference type="ARBA" id="ARBA00022989"/>
    </source>
</evidence>
<evidence type="ECO:0000313" key="14">
    <source>
        <dbReference type="EMBL" id="VAH69597.1"/>
    </source>
</evidence>
<feature type="chain" id="PRO_5040397179" description="RING-type E3 ubiquitin transferase" evidence="11">
    <location>
        <begin position="31"/>
        <end position="894"/>
    </location>
</feature>
<feature type="transmembrane region" description="Helical" evidence="10">
    <location>
        <begin position="848"/>
        <end position="868"/>
    </location>
</feature>
<evidence type="ECO:0000256" key="2">
    <source>
        <dbReference type="ARBA" id="ARBA00004127"/>
    </source>
</evidence>
<dbReference type="Proteomes" id="UP000324705">
    <property type="component" value="Chromosome 3A"/>
</dbReference>
<sequence length="894" mass="98001">MAPPVRDRTMYRHHLCLCFILLASTATLSAAVTASSYSTACPSLAPAQDRHTDGDDAVALIRSFQISGGQFSGGADGLFSPVDDPYKARPFHFLPHGASRTDDPALVHLTGTLTIFGPRSWRRGSHQYYSEAASIAFVLDGYHSSASRELCMVGTGTEHAVDGSVKQYHDAVLRLHVPSPPSLADPFVSGSMEGSSDLGTISLLAYAGGDHYKYDDSGRAACSPGPSMLPASGSLRALGGVNSVCAHLKEQLMISYRLEHGRTVLPRMRVNQMQCSADGAALHAYAVLFNDTRPTERGYRRRRFLVGDEALVADGHWDESRRMLCLRACRVTLPAPASAPVVDCGIGMSFWLPAVWTMREKRAVAGMLWNSSQADTEPMSIIDDQRSNANISDVKYSYNDTMLEEARKHHQKISNGKKMIGSDSFPDFNSSNGDAEFSFQALDIRGQAYPVTIGLRMVADNILADDDASSRRWVVFGSTPTTAAARRAVVDDMKEDLLNVSYVIRYSAPGDKIRVRPSNAAHYSNYSVEKRKILAEGIYDRKRGILCMVGCQERTGSTDCQTLVTVQFASLGSKVPEHGSGAISSLRDKTDRLFFAKINFTMHGMYSAQVANAISRMDMESVMLVASTTLSCVFTILQILHTKRNPEAAPATSVTMLAVLTMEFLAPLVLNSEALFASRRSQYHELHPTSRRIEMNEVMMRAPTLIAFVLQLRLLQLAWSGRRTSTMSERTVLWICLPLYALGGIVAAVVHVINARASTIGMAGWRVTIWQDLVSYAGLILDGFLLPQVILNASLGASRARAISPWFYMGGTMLRLMPHAYDVVRAQIYKPSMRSSKLYASPHDDLFGAAWDMVIPCGVALLALLLFLQQRLPGTESLPSQRSRSSGYQMVSNI</sequence>
<keyword evidence="6 10" id="KW-0812">Transmembrane</keyword>
<evidence type="ECO:0000256" key="1">
    <source>
        <dbReference type="ARBA" id="ARBA00000900"/>
    </source>
</evidence>
<dbReference type="Pfam" id="PF11145">
    <property type="entry name" value="DUF2921"/>
    <property type="match status" value="1"/>
</dbReference>
<feature type="domain" description="DUF2921" evidence="13">
    <location>
        <begin position="37"/>
        <end position="193"/>
    </location>
</feature>
<feature type="signal peptide" evidence="11">
    <location>
        <begin position="1"/>
        <end position="30"/>
    </location>
</feature>
<keyword evidence="9 10" id="KW-0472">Membrane</keyword>
<evidence type="ECO:0000259" key="13">
    <source>
        <dbReference type="Pfam" id="PF25333"/>
    </source>
</evidence>
<feature type="transmembrane region" description="Helical" evidence="10">
    <location>
        <begin position="773"/>
        <end position="794"/>
    </location>
</feature>
<dbReference type="InterPro" id="IPR057425">
    <property type="entry name" value="DUF2921_N"/>
</dbReference>
<dbReference type="Gramene" id="TRITD3Av1G273930.1">
    <property type="protein sequence ID" value="TRITD3Av1G273930.1"/>
    <property type="gene ID" value="TRITD3Av1G273930"/>
</dbReference>
<dbReference type="EC" id="2.3.2.27" evidence="4"/>
<organism evidence="14 15">
    <name type="scientific">Triticum turgidum subsp. durum</name>
    <name type="common">Durum wheat</name>
    <name type="synonym">Triticum durum</name>
    <dbReference type="NCBI Taxonomy" id="4567"/>
    <lineage>
        <taxon>Eukaryota</taxon>
        <taxon>Viridiplantae</taxon>
        <taxon>Streptophyta</taxon>
        <taxon>Embryophyta</taxon>
        <taxon>Tracheophyta</taxon>
        <taxon>Spermatophyta</taxon>
        <taxon>Magnoliopsida</taxon>
        <taxon>Liliopsida</taxon>
        <taxon>Poales</taxon>
        <taxon>Poaceae</taxon>
        <taxon>BOP clade</taxon>
        <taxon>Pooideae</taxon>
        <taxon>Triticodae</taxon>
        <taxon>Triticeae</taxon>
        <taxon>Triticinae</taxon>
        <taxon>Triticum</taxon>
    </lineage>
</organism>
<gene>
    <name evidence="14" type="ORF">TRITD_3Av1G273930</name>
</gene>
<feature type="domain" description="SWEET-like" evidence="12">
    <location>
        <begin position="610"/>
        <end position="880"/>
    </location>
</feature>
<keyword evidence="8 10" id="KW-1133">Transmembrane helix</keyword>
<dbReference type="GO" id="GO:0061630">
    <property type="term" value="F:ubiquitin protein ligase activity"/>
    <property type="evidence" value="ECO:0007669"/>
    <property type="project" value="UniProtKB-EC"/>
</dbReference>
<dbReference type="Pfam" id="PF25333">
    <property type="entry name" value="DUF2921_N"/>
    <property type="match status" value="3"/>
</dbReference>
<dbReference type="PANTHER" id="PTHR33389:SF7">
    <property type="entry name" value="OS01G0678000 PROTEIN"/>
    <property type="match status" value="1"/>
</dbReference>
<name>A0A9R0S041_TRITD</name>
<evidence type="ECO:0000256" key="7">
    <source>
        <dbReference type="ARBA" id="ARBA00022786"/>
    </source>
</evidence>
<evidence type="ECO:0000313" key="15">
    <source>
        <dbReference type="Proteomes" id="UP000324705"/>
    </source>
</evidence>
<dbReference type="GO" id="GO:0012505">
    <property type="term" value="C:endomembrane system"/>
    <property type="evidence" value="ECO:0007669"/>
    <property type="project" value="UniProtKB-SubCell"/>
</dbReference>
<evidence type="ECO:0000256" key="4">
    <source>
        <dbReference type="ARBA" id="ARBA00012483"/>
    </source>
</evidence>
<evidence type="ECO:0000256" key="5">
    <source>
        <dbReference type="ARBA" id="ARBA00022679"/>
    </source>
</evidence>
<protein>
    <recommendedName>
        <fullName evidence="4">RING-type E3 ubiquitin transferase</fullName>
        <ecNumber evidence="4">2.3.2.27</ecNumber>
    </recommendedName>
</protein>
<feature type="domain" description="DUF2921" evidence="13">
    <location>
        <begin position="483"/>
        <end position="598"/>
    </location>
</feature>
<dbReference type="PANTHER" id="PTHR33389">
    <property type="entry name" value="FAMILY PROTEIN, PUTATIVE (DUF2921)-RELATED"/>
    <property type="match status" value="1"/>
</dbReference>
<feature type="domain" description="DUF2921" evidence="13">
    <location>
        <begin position="284"/>
        <end position="374"/>
    </location>
</feature>
<comment type="catalytic activity">
    <reaction evidence="1">
        <text>S-ubiquitinyl-[E2 ubiquitin-conjugating enzyme]-L-cysteine + [acceptor protein]-L-lysine = [E2 ubiquitin-conjugating enzyme]-L-cysteine + N(6)-ubiquitinyl-[acceptor protein]-L-lysine.</text>
        <dbReference type="EC" id="2.3.2.27"/>
    </reaction>
</comment>
<evidence type="ECO:0000256" key="6">
    <source>
        <dbReference type="ARBA" id="ARBA00022692"/>
    </source>
</evidence>
<keyword evidence="5" id="KW-0808">Transferase</keyword>
<reference evidence="14 15" key="1">
    <citation type="submission" date="2017-09" db="EMBL/GenBank/DDBJ databases">
        <authorList>
            <consortium name="International Durum Wheat Genome Sequencing Consortium (IDWGSC)"/>
            <person name="Milanesi L."/>
        </authorList>
    </citation>
    <scope>NUCLEOTIDE SEQUENCE [LARGE SCALE GENOMIC DNA]</scope>
    <source>
        <strain evidence="15">cv. Svevo</strain>
    </source>
</reference>